<dbReference type="GO" id="GO:0032259">
    <property type="term" value="P:methylation"/>
    <property type="evidence" value="ECO:0007669"/>
    <property type="project" value="UniProtKB-KW"/>
</dbReference>
<feature type="domain" description="Methylated-DNA-[protein]-cysteine S-methyltransferase DNA binding" evidence="2">
    <location>
        <begin position="23"/>
        <end position="82"/>
    </location>
</feature>
<keyword evidence="3" id="KW-0489">Methyltransferase</keyword>
<dbReference type="GO" id="GO:0008168">
    <property type="term" value="F:methyltransferase activity"/>
    <property type="evidence" value="ECO:0007669"/>
    <property type="project" value="UniProtKB-KW"/>
</dbReference>
<dbReference type="PANTHER" id="PTHR42942:SF1">
    <property type="entry name" value="ALKYLTRANSFERASE-LIKE PROTEIN 1"/>
    <property type="match status" value="1"/>
</dbReference>
<dbReference type="EMBL" id="JABEMA010000317">
    <property type="protein sequence ID" value="NNH24319.1"/>
    <property type="molecule type" value="Genomic_DNA"/>
</dbReference>
<keyword evidence="4" id="KW-1185">Reference proteome</keyword>
<gene>
    <name evidence="3" type="ORF">HLB09_14730</name>
</gene>
<proteinExistence type="predicted"/>
<accession>A0A849BM11</accession>
<dbReference type="InterPro" id="IPR014048">
    <property type="entry name" value="MethylDNA_cys_MeTrfase_DNA-bd"/>
</dbReference>
<evidence type="ECO:0000256" key="1">
    <source>
        <dbReference type="ARBA" id="ARBA00022763"/>
    </source>
</evidence>
<dbReference type="Gene3D" id="1.10.10.10">
    <property type="entry name" value="Winged helix-like DNA-binding domain superfamily/Winged helix DNA-binding domain"/>
    <property type="match status" value="1"/>
</dbReference>
<evidence type="ECO:0000259" key="2">
    <source>
        <dbReference type="Pfam" id="PF01035"/>
    </source>
</evidence>
<evidence type="ECO:0000313" key="4">
    <source>
        <dbReference type="Proteomes" id="UP000555552"/>
    </source>
</evidence>
<evidence type="ECO:0000313" key="3">
    <source>
        <dbReference type="EMBL" id="NNH24319.1"/>
    </source>
</evidence>
<sequence>MVGPPADGAARRPAGRRLRGEEWTRAVLDLVEQVPPGRVLTYGDVAELLGSGAARSVGRTMALHGAEVAWWRVVRADGTLHDLLVPRAAREHEREGTPRRPGGAVDLERARWDAAGWDGAAG</sequence>
<keyword evidence="1" id="KW-0227">DNA damage</keyword>
<dbReference type="InterPro" id="IPR052520">
    <property type="entry name" value="ATL_DNA_repair"/>
</dbReference>
<dbReference type="CDD" id="cd06445">
    <property type="entry name" value="ATase"/>
    <property type="match status" value="1"/>
</dbReference>
<dbReference type="Proteomes" id="UP000555552">
    <property type="component" value="Unassembled WGS sequence"/>
</dbReference>
<name>A0A849BM11_9ACTN</name>
<dbReference type="PANTHER" id="PTHR42942">
    <property type="entry name" value="6-O-METHYLGUANINE DNA METHYLTRANSFERASE"/>
    <property type="match status" value="1"/>
</dbReference>
<dbReference type="Pfam" id="PF01035">
    <property type="entry name" value="DNA_binding_1"/>
    <property type="match status" value="1"/>
</dbReference>
<reference evidence="3 4" key="1">
    <citation type="submission" date="2020-05" db="EMBL/GenBank/DDBJ databases">
        <title>MicrobeNet Type strains.</title>
        <authorList>
            <person name="Nicholson A.C."/>
        </authorList>
    </citation>
    <scope>NUCLEOTIDE SEQUENCE [LARGE SCALE GENOMIC DNA]</scope>
    <source>
        <strain evidence="3 4">JCM 14547</strain>
    </source>
</reference>
<dbReference type="RefSeq" id="WP_171204076.1">
    <property type="nucleotide sequence ID" value="NZ_BAAANP010000005.1"/>
</dbReference>
<protein>
    <submittedName>
        <fullName evidence="3">Cysteine methyltransferase</fullName>
    </submittedName>
</protein>
<keyword evidence="3" id="KW-0808">Transferase</keyword>
<dbReference type="SUPFAM" id="SSF46767">
    <property type="entry name" value="Methylated DNA-protein cysteine methyltransferase, C-terminal domain"/>
    <property type="match status" value="1"/>
</dbReference>
<comment type="caution">
    <text evidence="3">The sequence shown here is derived from an EMBL/GenBank/DDBJ whole genome shotgun (WGS) entry which is preliminary data.</text>
</comment>
<dbReference type="InterPro" id="IPR036217">
    <property type="entry name" value="MethylDNA_cys_MeTrfase_DNAb"/>
</dbReference>
<dbReference type="InterPro" id="IPR036388">
    <property type="entry name" value="WH-like_DNA-bd_sf"/>
</dbReference>
<dbReference type="AlphaFoldDB" id="A0A849BM11"/>
<dbReference type="GO" id="GO:0006281">
    <property type="term" value="P:DNA repair"/>
    <property type="evidence" value="ECO:0007669"/>
    <property type="project" value="InterPro"/>
</dbReference>
<organism evidence="3 4">
    <name type="scientific">Pseudokineococcus marinus</name>
    <dbReference type="NCBI Taxonomy" id="351215"/>
    <lineage>
        <taxon>Bacteria</taxon>
        <taxon>Bacillati</taxon>
        <taxon>Actinomycetota</taxon>
        <taxon>Actinomycetes</taxon>
        <taxon>Kineosporiales</taxon>
        <taxon>Kineosporiaceae</taxon>
        <taxon>Pseudokineococcus</taxon>
    </lineage>
</organism>